<dbReference type="GO" id="GO:0034728">
    <property type="term" value="P:nucleosome organization"/>
    <property type="evidence" value="ECO:0007669"/>
    <property type="project" value="TreeGrafter"/>
</dbReference>
<dbReference type="OrthoDB" id="343921at2759"/>
<dbReference type="STRING" id="10195.A0A3M7RQ78"/>
<dbReference type="EMBL" id="REGN01002884">
    <property type="protein sequence ID" value="RNA25694.1"/>
    <property type="molecule type" value="Genomic_DNA"/>
</dbReference>
<protein>
    <submittedName>
        <fullName evidence="6">Transcription elongation factor SPT6 isoform X2</fullName>
    </submittedName>
</protein>
<sequence>MFINCSRFIKLDVDKISKEIDEDDEENQNEANYTELLDSTRIHLESYEWAKKIAIDALDLGENSEAANLRTALKEILENPRRLKDLDLDAFAKELIRTGYGNKRTTLYDIRQ</sequence>
<keyword evidence="6" id="KW-0251">Elongation factor</keyword>
<dbReference type="InterPro" id="IPR017072">
    <property type="entry name" value="TF_Spt6"/>
</dbReference>
<proteinExistence type="inferred from homology"/>
<dbReference type="Proteomes" id="UP000276133">
    <property type="component" value="Unassembled WGS sequence"/>
</dbReference>
<evidence type="ECO:0000313" key="6">
    <source>
        <dbReference type="EMBL" id="RNA25694.1"/>
    </source>
</evidence>
<dbReference type="GO" id="GO:0042393">
    <property type="term" value="F:histone binding"/>
    <property type="evidence" value="ECO:0007669"/>
    <property type="project" value="TreeGrafter"/>
</dbReference>
<evidence type="ECO:0000313" key="7">
    <source>
        <dbReference type="Proteomes" id="UP000276133"/>
    </source>
</evidence>
<comment type="subcellular location">
    <subcellularLocation>
        <location evidence="1">Nucleus</location>
    </subcellularLocation>
</comment>
<dbReference type="PANTHER" id="PTHR10145:SF6">
    <property type="entry name" value="TRANSCRIPTION ELONGATION FACTOR SPT6"/>
    <property type="match status" value="1"/>
</dbReference>
<comment type="caution">
    <text evidence="6">The sequence shown here is derived from an EMBL/GenBank/DDBJ whole genome shotgun (WGS) entry which is preliminary data.</text>
</comment>
<evidence type="ECO:0000256" key="3">
    <source>
        <dbReference type="ARBA" id="ARBA00023163"/>
    </source>
</evidence>
<keyword evidence="3" id="KW-0804">Transcription</keyword>
<accession>A0A3M7RQ78</accession>
<name>A0A3M7RQ78_BRAPC</name>
<dbReference type="GO" id="GO:0140673">
    <property type="term" value="P:transcription elongation-coupled chromatin remodeling"/>
    <property type="evidence" value="ECO:0007669"/>
    <property type="project" value="InterPro"/>
</dbReference>
<keyword evidence="4" id="KW-0539">Nucleus</keyword>
<dbReference type="FunFam" id="1.10.10.2740:FF:000002">
    <property type="entry name" value="Transcription elongation factor Spt6"/>
    <property type="match status" value="1"/>
</dbReference>
<dbReference type="InterPro" id="IPR042066">
    <property type="entry name" value="Spt6_death-like"/>
</dbReference>
<dbReference type="PANTHER" id="PTHR10145">
    <property type="entry name" value="TRANSCRIPTION ELONGATION FACTOR SPT6"/>
    <property type="match status" value="1"/>
</dbReference>
<dbReference type="GO" id="GO:0008023">
    <property type="term" value="C:transcription elongation factor complex"/>
    <property type="evidence" value="ECO:0007669"/>
    <property type="project" value="TreeGrafter"/>
</dbReference>
<dbReference type="AlphaFoldDB" id="A0A3M7RQ78"/>
<dbReference type="Gene3D" id="1.10.10.2740">
    <property type="entry name" value="Spt6, Death-like domain"/>
    <property type="match status" value="1"/>
</dbReference>
<evidence type="ECO:0000256" key="4">
    <source>
        <dbReference type="ARBA" id="ARBA00023242"/>
    </source>
</evidence>
<dbReference type="GO" id="GO:0031491">
    <property type="term" value="F:nucleosome binding"/>
    <property type="evidence" value="ECO:0007669"/>
    <property type="project" value="TreeGrafter"/>
</dbReference>
<evidence type="ECO:0000259" key="5">
    <source>
        <dbReference type="Pfam" id="PF17674"/>
    </source>
</evidence>
<evidence type="ECO:0000256" key="1">
    <source>
        <dbReference type="ARBA" id="ARBA00004123"/>
    </source>
</evidence>
<organism evidence="6 7">
    <name type="scientific">Brachionus plicatilis</name>
    <name type="common">Marine rotifer</name>
    <name type="synonym">Brachionus muelleri</name>
    <dbReference type="NCBI Taxonomy" id="10195"/>
    <lineage>
        <taxon>Eukaryota</taxon>
        <taxon>Metazoa</taxon>
        <taxon>Spiralia</taxon>
        <taxon>Gnathifera</taxon>
        <taxon>Rotifera</taxon>
        <taxon>Eurotatoria</taxon>
        <taxon>Monogononta</taxon>
        <taxon>Pseudotrocha</taxon>
        <taxon>Ploima</taxon>
        <taxon>Brachionidae</taxon>
        <taxon>Brachionus</taxon>
    </lineage>
</organism>
<dbReference type="Pfam" id="PF17674">
    <property type="entry name" value="HHH_9"/>
    <property type="match status" value="1"/>
</dbReference>
<evidence type="ECO:0000256" key="2">
    <source>
        <dbReference type="ARBA" id="ARBA00009253"/>
    </source>
</evidence>
<reference evidence="6 7" key="1">
    <citation type="journal article" date="2018" name="Sci. Rep.">
        <title>Genomic signatures of local adaptation to the degree of environmental predictability in rotifers.</title>
        <authorList>
            <person name="Franch-Gras L."/>
            <person name="Hahn C."/>
            <person name="Garcia-Roger E.M."/>
            <person name="Carmona M.J."/>
            <person name="Serra M."/>
            <person name="Gomez A."/>
        </authorList>
    </citation>
    <scope>NUCLEOTIDE SEQUENCE [LARGE SCALE GENOMIC DNA]</scope>
    <source>
        <strain evidence="6">HYR1</strain>
    </source>
</reference>
<dbReference type="GO" id="GO:0003746">
    <property type="term" value="F:translation elongation factor activity"/>
    <property type="evidence" value="ECO:0007669"/>
    <property type="project" value="UniProtKB-KW"/>
</dbReference>
<dbReference type="InterPro" id="IPR041692">
    <property type="entry name" value="HHH_9"/>
</dbReference>
<feature type="domain" description="HHH" evidence="5">
    <location>
        <begin position="36"/>
        <end position="95"/>
    </location>
</feature>
<gene>
    <name evidence="6" type="ORF">BpHYR1_020036</name>
</gene>
<comment type="similarity">
    <text evidence="2">Belongs to the SPT6 family.</text>
</comment>
<keyword evidence="6" id="KW-0648">Protein biosynthesis</keyword>
<keyword evidence="7" id="KW-1185">Reference proteome</keyword>